<dbReference type="EMBL" id="JACSNX010000036">
    <property type="protein sequence ID" value="MBM6852444.1"/>
    <property type="molecule type" value="Genomic_DNA"/>
</dbReference>
<dbReference type="NCBIfam" id="NF005491">
    <property type="entry name" value="PRK07105.1"/>
    <property type="match status" value="1"/>
</dbReference>
<organism evidence="8 9">
    <name type="scientific">Oscillibacter valericigenes</name>
    <dbReference type="NCBI Taxonomy" id="351091"/>
    <lineage>
        <taxon>Bacteria</taxon>
        <taxon>Bacillati</taxon>
        <taxon>Bacillota</taxon>
        <taxon>Clostridia</taxon>
        <taxon>Eubacteriales</taxon>
        <taxon>Oscillospiraceae</taxon>
        <taxon>Oscillibacter</taxon>
    </lineage>
</organism>
<accession>A0ABS2FXR1</accession>
<evidence type="ECO:0000256" key="3">
    <source>
        <dbReference type="ARBA" id="ARBA00022741"/>
    </source>
</evidence>
<feature type="domain" description="Pyridoxamine kinase/Phosphomethylpyrimidine kinase" evidence="7">
    <location>
        <begin position="28"/>
        <end position="254"/>
    </location>
</feature>
<keyword evidence="2 8" id="KW-0808">Transferase</keyword>
<evidence type="ECO:0000313" key="8">
    <source>
        <dbReference type="EMBL" id="MBM6852444.1"/>
    </source>
</evidence>
<dbReference type="Pfam" id="PF08543">
    <property type="entry name" value="Phos_pyr_kin"/>
    <property type="match status" value="1"/>
</dbReference>
<dbReference type="RefSeq" id="WP_204805745.1">
    <property type="nucleotide sequence ID" value="NZ_JACSNX010000036.1"/>
</dbReference>
<keyword evidence="9" id="KW-1185">Reference proteome</keyword>
<evidence type="ECO:0000256" key="5">
    <source>
        <dbReference type="ARBA" id="ARBA00022840"/>
    </source>
</evidence>
<dbReference type="PANTHER" id="PTHR20858">
    <property type="entry name" value="PHOSPHOMETHYLPYRIMIDINE KINASE"/>
    <property type="match status" value="1"/>
</dbReference>
<protein>
    <recommendedName>
        <fullName evidence="1">pyridoxal kinase</fullName>
        <ecNumber evidence="1">2.7.1.35</ecNumber>
    </recommendedName>
</protein>
<evidence type="ECO:0000256" key="4">
    <source>
        <dbReference type="ARBA" id="ARBA00022777"/>
    </source>
</evidence>
<name>A0ABS2FXR1_9FIRM</name>
<dbReference type="Gene3D" id="3.40.1190.20">
    <property type="match status" value="1"/>
</dbReference>
<reference evidence="8 9" key="1">
    <citation type="journal article" date="2021" name="Sci. Rep.">
        <title>The distribution of antibiotic resistance genes in chicken gut microbiota commensals.</title>
        <authorList>
            <person name="Juricova H."/>
            <person name="Matiasovicova J."/>
            <person name="Kubasova T."/>
            <person name="Cejkova D."/>
            <person name="Rychlik I."/>
        </authorList>
    </citation>
    <scope>NUCLEOTIDE SEQUENCE [LARGE SCALE GENOMIC DNA]</scope>
    <source>
        <strain evidence="8 9">An411</strain>
    </source>
</reference>
<keyword evidence="4 8" id="KW-0418">Kinase</keyword>
<keyword evidence="5" id="KW-0067">ATP-binding</keyword>
<evidence type="ECO:0000256" key="2">
    <source>
        <dbReference type="ARBA" id="ARBA00022679"/>
    </source>
</evidence>
<keyword evidence="3" id="KW-0547">Nucleotide-binding</keyword>
<dbReference type="GO" id="GO:0008478">
    <property type="term" value="F:pyridoxal kinase activity"/>
    <property type="evidence" value="ECO:0007669"/>
    <property type="project" value="UniProtKB-EC"/>
</dbReference>
<evidence type="ECO:0000256" key="6">
    <source>
        <dbReference type="ARBA" id="ARBA00022977"/>
    </source>
</evidence>
<dbReference type="EC" id="2.7.1.35" evidence="1"/>
<dbReference type="InterPro" id="IPR029056">
    <property type="entry name" value="Ribokinase-like"/>
</dbReference>
<sequence length="282" mass="29860">MTTPRVAAIHDMSGFGRCSLTVAIPILSAMGVQCCPLPTAFLSTHTGGFEGFTFLDMTDEMPRIAAHWASLNIEFQAIYSGFLGSERQIAIVADFIHRFRRSGTIVVVDPVMGDFGRIYQTYTAAMCGGMARLAELADVITPNLTEAALLLGQPYETLPAGEAGLRQITERLSLEGRRSVVLTGASLAPGQTGAVCFDARTGQTQVVQTAYIAHEFHGTGDVFSSVLTGALVRGASLAEAAGEAAGFVRACAERTAAEDLPMREGVDFEPLLGLLVPGKETV</sequence>
<proteinExistence type="predicted"/>
<evidence type="ECO:0000256" key="1">
    <source>
        <dbReference type="ARBA" id="ARBA00012104"/>
    </source>
</evidence>
<gene>
    <name evidence="8" type="ORF">H9X91_13475</name>
</gene>
<dbReference type="InterPro" id="IPR013749">
    <property type="entry name" value="PM/HMP-P_kinase-1"/>
</dbReference>
<dbReference type="InterPro" id="IPR004625">
    <property type="entry name" value="PyrdxlKinase"/>
</dbReference>
<dbReference type="Proteomes" id="UP000719500">
    <property type="component" value="Unassembled WGS sequence"/>
</dbReference>
<keyword evidence="6" id="KW-0784">Thiamine biosynthesis</keyword>
<evidence type="ECO:0000259" key="7">
    <source>
        <dbReference type="Pfam" id="PF08543"/>
    </source>
</evidence>
<evidence type="ECO:0000313" key="9">
    <source>
        <dbReference type="Proteomes" id="UP000719500"/>
    </source>
</evidence>
<dbReference type="PANTHER" id="PTHR20858:SF17">
    <property type="entry name" value="HYDROXYMETHYLPYRIMIDINE_PHOSPHOMETHYLPYRIMIDINE KINASE THI20-RELATED"/>
    <property type="match status" value="1"/>
</dbReference>
<dbReference type="SUPFAM" id="SSF53613">
    <property type="entry name" value="Ribokinase-like"/>
    <property type="match status" value="1"/>
</dbReference>
<dbReference type="CDD" id="cd01173">
    <property type="entry name" value="pyridoxal_pyridoxamine_kinase"/>
    <property type="match status" value="1"/>
</dbReference>
<comment type="caution">
    <text evidence="8">The sequence shown here is derived from an EMBL/GenBank/DDBJ whole genome shotgun (WGS) entry which is preliminary data.</text>
</comment>